<evidence type="ECO:0000256" key="10">
    <source>
        <dbReference type="SAM" id="Phobius"/>
    </source>
</evidence>
<evidence type="ECO:0000313" key="14">
    <source>
        <dbReference type="Proteomes" id="UP000663854"/>
    </source>
</evidence>
<keyword evidence="7" id="KW-0443">Lipid metabolism</keyword>
<feature type="domain" description="Sphingolipid delta4-desaturase N-terminal" evidence="11">
    <location>
        <begin position="57"/>
        <end position="95"/>
    </location>
</feature>
<keyword evidence="4 10" id="KW-0812">Transmembrane</keyword>
<gene>
    <name evidence="13" type="ORF">JXQ802_LOCUS35829</name>
    <name evidence="12" type="ORF">PYM288_LOCUS25633</name>
</gene>
<dbReference type="PANTHER" id="PTHR12879:SF8">
    <property type="entry name" value="SPHINGOLIPID DELTA(4)-DESATURASE DES1"/>
    <property type="match status" value="1"/>
</dbReference>
<evidence type="ECO:0000313" key="12">
    <source>
        <dbReference type="EMBL" id="CAF1216131.1"/>
    </source>
</evidence>
<keyword evidence="6" id="KW-0560">Oxidoreductase</keyword>
<evidence type="ECO:0000313" key="13">
    <source>
        <dbReference type="EMBL" id="CAF1420586.1"/>
    </source>
</evidence>
<dbReference type="Pfam" id="PF08557">
    <property type="entry name" value="Lipid_DES"/>
    <property type="match status" value="1"/>
</dbReference>
<feature type="transmembrane region" description="Helical" evidence="10">
    <location>
        <begin position="234"/>
        <end position="256"/>
    </location>
</feature>
<feature type="region of interest" description="Disordered" evidence="9">
    <location>
        <begin position="419"/>
        <end position="447"/>
    </location>
</feature>
<evidence type="ECO:0000256" key="3">
    <source>
        <dbReference type="ARBA" id="ARBA00012021"/>
    </source>
</evidence>
<protein>
    <recommendedName>
        <fullName evidence="3">sphingolipid 4-desaturase</fullName>
        <ecNumber evidence="3">1.14.19.17</ecNumber>
    </recommendedName>
</protein>
<accession>A0A814XPP3</accession>
<dbReference type="EMBL" id="CAJNOL010001799">
    <property type="protein sequence ID" value="CAF1420586.1"/>
    <property type="molecule type" value="Genomic_DNA"/>
</dbReference>
<evidence type="ECO:0000313" key="15">
    <source>
        <dbReference type="Proteomes" id="UP000663870"/>
    </source>
</evidence>
<dbReference type="InterPro" id="IPR013866">
    <property type="entry name" value="Sphingolipid_d4-desaturase_N"/>
</dbReference>
<dbReference type="PANTHER" id="PTHR12879">
    <property type="entry name" value="SPHINGOLIPID DELTA 4 DESATURASE/C-4 HYDROXYLASE PROTEIN DES2"/>
    <property type="match status" value="1"/>
</dbReference>
<keyword evidence="15" id="KW-1185">Reference proteome</keyword>
<dbReference type="Proteomes" id="UP000663854">
    <property type="component" value="Unassembled WGS sequence"/>
</dbReference>
<keyword evidence="8 10" id="KW-0472">Membrane</keyword>
<dbReference type="AlphaFoldDB" id="A0A814XPP3"/>
<reference evidence="12" key="1">
    <citation type="submission" date="2021-02" db="EMBL/GenBank/DDBJ databases">
        <authorList>
            <person name="Nowell W R."/>
        </authorList>
    </citation>
    <scope>NUCLEOTIDE SEQUENCE</scope>
</reference>
<dbReference type="InterPro" id="IPR011388">
    <property type="entry name" value="DES1/DES2"/>
</dbReference>
<dbReference type="GO" id="GO:0016540">
    <property type="term" value="P:protein autoprocessing"/>
    <property type="evidence" value="ECO:0007669"/>
    <property type="project" value="InterPro"/>
</dbReference>
<dbReference type="SMART" id="SM01269">
    <property type="entry name" value="Lipid_DES"/>
    <property type="match status" value="1"/>
</dbReference>
<dbReference type="Gene3D" id="2.170.16.10">
    <property type="entry name" value="Hedgehog/Intein (Hint) domain"/>
    <property type="match status" value="1"/>
</dbReference>
<dbReference type="Pfam" id="PF00487">
    <property type="entry name" value="FA_desaturase"/>
    <property type="match status" value="1"/>
</dbReference>
<evidence type="ECO:0000256" key="4">
    <source>
        <dbReference type="ARBA" id="ARBA00022692"/>
    </source>
</evidence>
<dbReference type="Pfam" id="PF01079">
    <property type="entry name" value="Hint"/>
    <property type="match status" value="1"/>
</dbReference>
<dbReference type="CDD" id="cd03508">
    <property type="entry name" value="Delta4-sphingolipid-FADS-like"/>
    <property type="match status" value="1"/>
</dbReference>
<dbReference type="EMBL" id="CAJNOH010001426">
    <property type="protein sequence ID" value="CAF1216131.1"/>
    <property type="molecule type" value="Genomic_DNA"/>
</dbReference>
<comment type="caution">
    <text evidence="12">The sequence shown here is derived from an EMBL/GenBank/DDBJ whole genome shotgun (WGS) entry which is preliminary data.</text>
</comment>
<evidence type="ECO:0000259" key="11">
    <source>
        <dbReference type="SMART" id="SM01269"/>
    </source>
</evidence>
<organism evidence="12 14">
    <name type="scientific">Rotaria sordida</name>
    <dbReference type="NCBI Taxonomy" id="392033"/>
    <lineage>
        <taxon>Eukaryota</taxon>
        <taxon>Metazoa</taxon>
        <taxon>Spiralia</taxon>
        <taxon>Gnathifera</taxon>
        <taxon>Rotifera</taxon>
        <taxon>Eurotatoria</taxon>
        <taxon>Bdelloidea</taxon>
        <taxon>Philodinida</taxon>
        <taxon>Philodinidae</taxon>
        <taxon>Rotaria</taxon>
    </lineage>
</organism>
<comment type="similarity">
    <text evidence="2">Belongs to the fatty acid desaturase type 1 family. DEGS subfamily.</text>
</comment>
<evidence type="ECO:0000256" key="1">
    <source>
        <dbReference type="ARBA" id="ARBA00004141"/>
    </source>
</evidence>
<evidence type="ECO:0000256" key="6">
    <source>
        <dbReference type="ARBA" id="ARBA00023002"/>
    </source>
</evidence>
<evidence type="ECO:0000256" key="2">
    <source>
        <dbReference type="ARBA" id="ARBA00006146"/>
    </source>
</evidence>
<dbReference type="EC" id="1.14.19.17" evidence="3"/>
<keyword evidence="5 10" id="KW-1133">Transmembrane helix</keyword>
<evidence type="ECO:0000256" key="9">
    <source>
        <dbReference type="SAM" id="MobiDB-lite"/>
    </source>
</evidence>
<dbReference type="Proteomes" id="UP000663870">
    <property type="component" value="Unassembled WGS sequence"/>
</dbReference>
<dbReference type="GO" id="GO:0016020">
    <property type="term" value="C:membrane"/>
    <property type="evidence" value="ECO:0007669"/>
    <property type="project" value="UniProtKB-SubCell"/>
</dbReference>
<evidence type="ECO:0000256" key="7">
    <source>
        <dbReference type="ARBA" id="ARBA00023098"/>
    </source>
</evidence>
<evidence type="ECO:0000256" key="5">
    <source>
        <dbReference type="ARBA" id="ARBA00022989"/>
    </source>
</evidence>
<comment type="subcellular location">
    <subcellularLocation>
        <location evidence="1">Membrane</location>
        <topology evidence="1">Multi-pass membrane protein</topology>
    </subcellularLocation>
</comment>
<evidence type="ECO:0000256" key="8">
    <source>
        <dbReference type="ARBA" id="ARBA00023136"/>
    </source>
</evidence>
<feature type="compositionally biased region" description="Polar residues" evidence="9">
    <location>
        <begin position="426"/>
        <end position="447"/>
    </location>
</feature>
<sequence>MFIEIQNIYLTIEEGYYTPLTPSGTIIIDNVLVSNYASINNHYLAHSNLIIVMGGRISRSEFQWVYTDEPHTTRRKEMLQKYPEIKQLMGHDWRIAVQVVITVLIQIIMAILVRDLEWKYVWLLTYIISGTLNHSLSISFHEIGHNLAFGNHRPMANRILGYIANLPLGIPSSVTFKKYHIDHHKFQGDDMLDPDLPTYFEIWLFQTSIGKLFYIVVQPLLYSIRPLVRVPKPVTLLEAINLVIELIFDFIIFYFLGFKSLAYLFFGTVLGLGAHPISGHFLSEHYTFVEGYETYSYYGPLNYLTFNVGYHNEHHDFPNIPGYSLPKLKKIAPDYYDNRPCHYSWVKVLYDFIRDPRLGPQSRIRRTIRSDALKLNNAIDLKNKSKVNEVLHDVIDNNNNTHSTHLSKEERKLIYMKKHSNKQHTRISSNSEQISTVTTNGYHSKNE</sequence>
<dbReference type="InterPro" id="IPR005804">
    <property type="entry name" value="FA_desaturase_dom"/>
</dbReference>
<name>A0A814XPP3_9BILA</name>
<feature type="transmembrane region" description="Helical" evidence="10">
    <location>
        <begin position="95"/>
        <end position="114"/>
    </location>
</feature>
<dbReference type="InterPro" id="IPR001767">
    <property type="entry name" value="Hedgehog_Hint"/>
</dbReference>
<dbReference type="GO" id="GO:0046513">
    <property type="term" value="P:ceramide biosynthetic process"/>
    <property type="evidence" value="ECO:0007669"/>
    <property type="project" value="TreeGrafter"/>
</dbReference>
<proteinExistence type="inferred from homology"/>
<feature type="transmembrane region" description="Helical" evidence="10">
    <location>
        <begin position="202"/>
        <end position="222"/>
    </location>
</feature>
<dbReference type="GO" id="GO:0042284">
    <property type="term" value="F:sphingolipid delta-4 desaturase activity"/>
    <property type="evidence" value="ECO:0007669"/>
    <property type="project" value="UniProtKB-EC"/>
</dbReference>